<organism evidence="2 3">
    <name type="scientific">Rubroshorea leprosula</name>
    <dbReference type="NCBI Taxonomy" id="152421"/>
    <lineage>
        <taxon>Eukaryota</taxon>
        <taxon>Viridiplantae</taxon>
        <taxon>Streptophyta</taxon>
        <taxon>Embryophyta</taxon>
        <taxon>Tracheophyta</taxon>
        <taxon>Spermatophyta</taxon>
        <taxon>Magnoliopsida</taxon>
        <taxon>eudicotyledons</taxon>
        <taxon>Gunneridae</taxon>
        <taxon>Pentapetalae</taxon>
        <taxon>rosids</taxon>
        <taxon>malvids</taxon>
        <taxon>Malvales</taxon>
        <taxon>Dipterocarpaceae</taxon>
        <taxon>Rubroshorea</taxon>
    </lineage>
</organism>
<proteinExistence type="predicted"/>
<keyword evidence="3" id="KW-1185">Reference proteome</keyword>
<dbReference type="AlphaFoldDB" id="A0AAV5JSJ3"/>
<protein>
    <submittedName>
        <fullName evidence="2">Uncharacterized protein</fullName>
    </submittedName>
</protein>
<dbReference type="Proteomes" id="UP001054252">
    <property type="component" value="Unassembled WGS sequence"/>
</dbReference>
<sequence>MQPFSSMDQPIWIPDSSTNNRMLDSDEPKFLGSKEHRSRFQQTKMLSSHLGTKESGRRVSKILNFWV</sequence>
<comment type="caution">
    <text evidence="2">The sequence shown here is derived from an EMBL/GenBank/DDBJ whole genome shotgun (WGS) entry which is preliminary data.</text>
</comment>
<accession>A0AAV5JSJ3</accession>
<evidence type="ECO:0000256" key="1">
    <source>
        <dbReference type="SAM" id="MobiDB-lite"/>
    </source>
</evidence>
<dbReference type="EMBL" id="BPVZ01000038">
    <property type="protein sequence ID" value="GKV13315.1"/>
    <property type="molecule type" value="Genomic_DNA"/>
</dbReference>
<gene>
    <name evidence="2" type="ORF">SLEP1_g24342</name>
</gene>
<reference evidence="2 3" key="1">
    <citation type="journal article" date="2021" name="Commun. Biol.">
        <title>The genome of Shorea leprosula (Dipterocarpaceae) highlights the ecological relevance of drought in aseasonal tropical rainforests.</title>
        <authorList>
            <person name="Ng K.K.S."/>
            <person name="Kobayashi M.J."/>
            <person name="Fawcett J.A."/>
            <person name="Hatakeyama M."/>
            <person name="Paape T."/>
            <person name="Ng C.H."/>
            <person name="Ang C.C."/>
            <person name="Tnah L.H."/>
            <person name="Lee C.T."/>
            <person name="Nishiyama T."/>
            <person name="Sese J."/>
            <person name="O'Brien M.J."/>
            <person name="Copetti D."/>
            <person name="Mohd Noor M.I."/>
            <person name="Ong R.C."/>
            <person name="Putra M."/>
            <person name="Sireger I.Z."/>
            <person name="Indrioko S."/>
            <person name="Kosugi Y."/>
            <person name="Izuno A."/>
            <person name="Isagi Y."/>
            <person name="Lee S.L."/>
            <person name="Shimizu K.K."/>
        </authorList>
    </citation>
    <scope>NUCLEOTIDE SEQUENCE [LARGE SCALE GENOMIC DNA]</scope>
    <source>
        <strain evidence="2">214</strain>
    </source>
</reference>
<evidence type="ECO:0000313" key="3">
    <source>
        <dbReference type="Proteomes" id="UP001054252"/>
    </source>
</evidence>
<feature type="region of interest" description="Disordered" evidence="1">
    <location>
        <begin position="1"/>
        <end position="26"/>
    </location>
</feature>
<name>A0AAV5JSJ3_9ROSI</name>
<evidence type="ECO:0000313" key="2">
    <source>
        <dbReference type="EMBL" id="GKV13315.1"/>
    </source>
</evidence>